<organism evidence="2 3">
    <name type="scientific">Mikania micrantha</name>
    <name type="common">bitter vine</name>
    <dbReference type="NCBI Taxonomy" id="192012"/>
    <lineage>
        <taxon>Eukaryota</taxon>
        <taxon>Viridiplantae</taxon>
        <taxon>Streptophyta</taxon>
        <taxon>Embryophyta</taxon>
        <taxon>Tracheophyta</taxon>
        <taxon>Spermatophyta</taxon>
        <taxon>Magnoliopsida</taxon>
        <taxon>eudicotyledons</taxon>
        <taxon>Gunneridae</taxon>
        <taxon>Pentapetalae</taxon>
        <taxon>asterids</taxon>
        <taxon>campanulids</taxon>
        <taxon>Asterales</taxon>
        <taxon>Asteraceae</taxon>
        <taxon>Asteroideae</taxon>
        <taxon>Heliantheae alliance</taxon>
        <taxon>Eupatorieae</taxon>
        <taxon>Mikania</taxon>
    </lineage>
</organism>
<dbReference type="EMBL" id="SZYD01001425">
    <property type="protein sequence ID" value="KAD0747963.1"/>
    <property type="molecule type" value="Genomic_DNA"/>
</dbReference>
<accession>A0A5N6LE04</accession>
<evidence type="ECO:0000256" key="1">
    <source>
        <dbReference type="SAM" id="MobiDB-lite"/>
    </source>
</evidence>
<dbReference type="Proteomes" id="UP000326396">
    <property type="component" value="Unassembled WGS sequence"/>
</dbReference>
<name>A0A5N6LE04_9ASTR</name>
<evidence type="ECO:0000313" key="3">
    <source>
        <dbReference type="Proteomes" id="UP000326396"/>
    </source>
</evidence>
<sequence>MFQQKTRVAESYLNSSQEAPRGGFGLGETRDGRRNLLWAVSLIGKWVWVESSTMADEEDMMSQGSFNAISRPIIDDYEIKNSDTSPGGRDMVSSIGCIKNLGPSFGGRRHESRNAESLVDMKSSGPSARGKGHEFPTTESLGNLNKSNPSPRRKGHENSNDNVFGMIKNSGPSHEGKGHGFKNNERVDMEIYGSGPSLNGSKQMFSNRYGTRKNVKTMGLSHAGVTRYENRYETKGSGPSSGGKGH</sequence>
<dbReference type="PANTHER" id="PTHR34663:SF9">
    <property type="entry name" value="OS06G0637400 PROTEIN"/>
    <property type="match status" value="1"/>
</dbReference>
<reference evidence="2 3" key="1">
    <citation type="submission" date="2019-05" db="EMBL/GenBank/DDBJ databases">
        <title>Mikania micrantha, genome provides insights into the molecular mechanism of rapid growth.</title>
        <authorList>
            <person name="Liu B."/>
        </authorList>
    </citation>
    <scope>NUCLEOTIDE SEQUENCE [LARGE SCALE GENOMIC DNA]</scope>
    <source>
        <strain evidence="2">NLD-2019</strain>
        <tissue evidence="2">Leaf</tissue>
    </source>
</reference>
<dbReference type="PANTHER" id="PTHR34663">
    <property type="entry name" value="OS06G0637400 PROTEIN"/>
    <property type="match status" value="1"/>
</dbReference>
<gene>
    <name evidence="2" type="ORF">E3N88_43766</name>
</gene>
<protein>
    <submittedName>
        <fullName evidence="2">Uncharacterized protein</fullName>
    </submittedName>
</protein>
<dbReference type="InterPro" id="IPR044700">
    <property type="entry name" value="PIP2/PIPL1"/>
</dbReference>
<comment type="caution">
    <text evidence="2">The sequence shown here is derived from an EMBL/GenBank/DDBJ whole genome shotgun (WGS) entry which is preliminary data.</text>
</comment>
<dbReference type="AlphaFoldDB" id="A0A5N6LE04"/>
<feature type="compositionally biased region" description="Polar residues" evidence="1">
    <location>
        <begin position="137"/>
        <end position="150"/>
    </location>
</feature>
<evidence type="ECO:0000313" key="2">
    <source>
        <dbReference type="EMBL" id="KAD0747963.1"/>
    </source>
</evidence>
<dbReference type="GO" id="GO:0050793">
    <property type="term" value="P:regulation of developmental process"/>
    <property type="evidence" value="ECO:0007669"/>
    <property type="project" value="InterPro"/>
</dbReference>
<proteinExistence type="predicted"/>
<dbReference type="OrthoDB" id="1936010at2759"/>
<feature type="compositionally biased region" description="Basic and acidic residues" evidence="1">
    <location>
        <begin position="174"/>
        <end position="185"/>
    </location>
</feature>
<feature type="region of interest" description="Disordered" evidence="1">
    <location>
        <begin position="103"/>
        <end position="185"/>
    </location>
</feature>
<keyword evidence="3" id="KW-1185">Reference proteome</keyword>
<dbReference type="GO" id="GO:0045087">
    <property type="term" value="P:innate immune response"/>
    <property type="evidence" value="ECO:0007669"/>
    <property type="project" value="InterPro"/>
</dbReference>